<proteinExistence type="predicted"/>
<dbReference type="Proteomes" id="UP000298327">
    <property type="component" value="Unassembled WGS sequence"/>
</dbReference>
<feature type="transmembrane region" description="Helical" evidence="2">
    <location>
        <begin position="110"/>
        <end position="133"/>
    </location>
</feature>
<dbReference type="AlphaFoldDB" id="A0A4Y9YJJ6"/>
<dbReference type="EMBL" id="SEOQ01000458">
    <property type="protein sequence ID" value="TFY62545.1"/>
    <property type="molecule type" value="Genomic_DNA"/>
</dbReference>
<organism evidence="3 4">
    <name type="scientific">Dentipellis fragilis</name>
    <dbReference type="NCBI Taxonomy" id="205917"/>
    <lineage>
        <taxon>Eukaryota</taxon>
        <taxon>Fungi</taxon>
        <taxon>Dikarya</taxon>
        <taxon>Basidiomycota</taxon>
        <taxon>Agaricomycotina</taxon>
        <taxon>Agaricomycetes</taxon>
        <taxon>Russulales</taxon>
        <taxon>Hericiaceae</taxon>
        <taxon>Dentipellis</taxon>
    </lineage>
</organism>
<feature type="compositionally biased region" description="Low complexity" evidence="1">
    <location>
        <begin position="53"/>
        <end position="66"/>
    </location>
</feature>
<evidence type="ECO:0000256" key="1">
    <source>
        <dbReference type="SAM" id="MobiDB-lite"/>
    </source>
</evidence>
<evidence type="ECO:0000256" key="2">
    <source>
        <dbReference type="SAM" id="Phobius"/>
    </source>
</evidence>
<evidence type="ECO:0000313" key="4">
    <source>
        <dbReference type="Proteomes" id="UP000298327"/>
    </source>
</evidence>
<sequence>MVLASASTPVSTSLPLNSAPPHTLPAFIPPPFWSHFGPPAGFPTSALLTAPVSTTTPASSHPVSPSASPPASPSASPPASPSTLPLVSQPATQASHAPTSAGGSHISTGVLIALSIVGVLALSCLLAIIIVYARRRIQARKRAVNVEAFAASGNPVTSPPFDISPLSPELRSTEAWLARTHATSMRALSSLSFTSEAQLRLSDIPSDLHTITEAGRSISRNNSQRYAGSLPGAQPQPLPNRSEPMPQRQLQHTTGSDWSHPSTPPPAYSANEMAESMPDISAGRSKQP</sequence>
<accession>A0A4Y9YJJ6</accession>
<keyword evidence="2" id="KW-0812">Transmembrane</keyword>
<feature type="compositionally biased region" description="Polar residues" evidence="1">
    <location>
        <begin position="248"/>
        <end position="261"/>
    </location>
</feature>
<keyword evidence="4" id="KW-1185">Reference proteome</keyword>
<name>A0A4Y9YJJ6_9AGAM</name>
<dbReference type="OrthoDB" id="10482519at2759"/>
<reference evidence="3 4" key="1">
    <citation type="submission" date="2019-02" db="EMBL/GenBank/DDBJ databases">
        <title>Genome sequencing of the rare red list fungi Dentipellis fragilis.</title>
        <authorList>
            <person name="Buettner E."/>
            <person name="Kellner H."/>
        </authorList>
    </citation>
    <scope>NUCLEOTIDE SEQUENCE [LARGE SCALE GENOMIC DNA]</scope>
    <source>
        <strain evidence="3 4">DSM 105465</strain>
    </source>
</reference>
<comment type="caution">
    <text evidence="3">The sequence shown here is derived from an EMBL/GenBank/DDBJ whole genome shotgun (WGS) entry which is preliminary data.</text>
</comment>
<feature type="compositionally biased region" description="Polar residues" evidence="1">
    <location>
        <begin position="89"/>
        <end position="100"/>
    </location>
</feature>
<feature type="region of interest" description="Disordered" evidence="1">
    <location>
        <begin position="215"/>
        <end position="288"/>
    </location>
</feature>
<feature type="region of interest" description="Disordered" evidence="1">
    <location>
        <begin position="53"/>
        <end position="100"/>
    </location>
</feature>
<gene>
    <name evidence="3" type="ORF">EVG20_g6664</name>
</gene>
<keyword evidence="2" id="KW-0472">Membrane</keyword>
<feature type="compositionally biased region" description="Pro residues" evidence="1">
    <location>
        <begin position="67"/>
        <end position="80"/>
    </location>
</feature>
<evidence type="ECO:0000313" key="3">
    <source>
        <dbReference type="EMBL" id="TFY62545.1"/>
    </source>
</evidence>
<protein>
    <submittedName>
        <fullName evidence="3">Uncharacterized protein</fullName>
    </submittedName>
</protein>
<keyword evidence="2" id="KW-1133">Transmembrane helix</keyword>